<dbReference type="PANTHER" id="PTHR23110">
    <property type="entry name" value="BTB DOMAIN TRANSCRIPTION FACTOR"/>
    <property type="match status" value="1"/>
</dbReference>
<gene>
    <name evidence="6" type="ORF">DSTB1V02_LOCUS9056</name>
</gene>
<feature type="non-terminal residue" evidence="6">
    <location>
        <position position="1"/>
    </location>
</feature>
<protein>
    <submittedName>
        <fullName evidence="6">Uncharacterized protein</fullName>
    </submittedName>
</protein>
<dbReference type="PANTHER" id="PTHR23110:SF109">
    <property type="entry name" value="FI07618P-RELATED"/>
    <property type="match status" value="1"/>
</dbReference>
<feature type="region of interest" description="Disordered" evidence="3">
    <location>
        <begin position="249"/>
        <end position="286"/>
    </location>
</feature>
<keyword evidence="1" id="KW-0539">Nucleus</keyword>
<dbReference type="EMBL" id="CAJPEV010002202">
    <property type="protein sequence ID" value="CAG0896098.1"/>
    <property type="molecule type" value="Genomic_DNA"/>
</dbReference>
<dbReference type="SMART" id="SM00355">
    <property type="entry name" value="ZnF_C2H2"/>
    <property type="match status" value="2"/>
</dbReference>
<dbReference type="InterPro" id="IPR036236">
    <property type="entry name" value="Znf_C2H2_sf"/>
</dbReference>
<accession>A0A7R8XKU5</accession>
<dbReference type="Pfam" id="PF00651">
    <property type="entry name" value="BTB"/>
    <property type="match status" value="1"/>
</dbReference>
<dbReference type="PROSITE" id="PS50157">
    <property type="entry name" value="ZINC_FINGER_C2H2_2"/>
    <property type="match status" value="1"/>
</dbReference>
<evidence type="ECO:0000313" key="6">
    <source>
        <dbReference type="EMBL" id="CAD7249258.1"/>
    </source>
</evidence>
<keyword evidence="2" id="KW-0479">Metal-binding</keyword>
<name>A0A7R8XKU5_9CRUS</name>
<sequence length="395" mass="45625">TMVFLRDGIWQATATIGDGSPPFVLYFCGICTYKTRRKGNALFQHALTVFYVDRGIYQGWCRESNSPLFFCSYCPYKTNRKGSAISQHYKVHSPHLPFECPYCKRRFRWKQSFRNHIANVHYDQRPAFVQESRIMSHKYKLKWNCHHTETFQAFDQLRIREMFVDVTLSCEDQFLRAHKLVLSAGSKYLERILQRDGTSCPTVHFYGVEMFILKLLVEFMYNGEVEVPSVHLEKFIELAENLEVRGLRGKEQSKDSVKTPDATDYGSSASWKRRSISHSVEDSPYPIKQPKQAYDMHCSAPSAVSIQPETVRHASSRSRLSSLELDSSTNNDCDEVVAMKEESTEGALVGTVTENPSDIERYWLPDQTVSGIKRQLHMQYLQVRPEVSRDLLEAL</sequence>
<keyword evidence="2" id="KW-0863">Zinc-finger</keyword>
<dbReference type="CDD" id="cd18315">
    <property type="entry name" value="BTB_POZ_BAB-like"/>
    <property type="match status" value="1"/>
</dbReference>
<feature type="compositionally biased region" description="Basic and acidic residues" evidence="3">
    <location>
        <begin position="249"/>
        <end position="258"/>
    </location>
</feature>
<dbReference type="PROSITE" id="PS50097">
    <property type="entry name" value="BTB"/>
    <property type="match status" value="1"/>
</dbReference>
<dbReference type="InterPro" id="IPR013087">
    <property type="entry name" value="Znf_C2H2_type"/>
</dbReference>
<dbReference type="SUPFAM" id="SSF57667">
    <property type="entry name" value="beta-beta-alpha zinc fingers"/>
    <property type="match status" value="1"/>
</dbReference>
<evidence type="ECO:0000313" key="7">
    <source>
        <dbReference type="Proteomes" id="UP000677054"/>
    </source>
</evidence>
<keyword evidence="2" id="KW-0862">Zinc</keyword>
<evidence type="ECO:0000259" key="4">
    <source>
        <dbReference type="PROSITE" id="PS50097"/>
    </source>
</evidence>
<dbReference type="AlphaFoldDB" id="A0A7R8XKU5"/>
<dbReference type="GO" id="GO:0003006">
    <property type="term" value="P:developmental process involved in reproduction"/>
    <property type="evidence" value="ECO:0007669"/>
    <property type="project" value="UniProtKB-ARBA"/>
</dbReference>
<dbReference type="GO" id="GO:0048513">
    <property type="term" value="P:animal organ development"/>
    <property type="evidence" value="ECO:0007669"/>
    <property type="project" value="UniProtKB-ARBA"/>
</dbReference>
<dbReference type="Gene3D" id="3.30.710.10">
    <property type="entry name" value="Potassium Channel Kv1.1, Chain A"/>
    <property type="match status" value="1"/>
</dbReference>
<dbReference type="InterPro" id="IPR000210">
    <property type="entry name" value="BTB/POZ_dom"/>
</dbReference>
<keyword evidence="7" id="KW-1185">Reference proteome</keyword>
<dbReference type="SUPFAM" id="SSF54695">
    <property type="entry name" value="POZ domain"/>
    <property type="match status" value="1"/>
</dbReference>
<dbReference type="OrthoDB" id="10261408at2759"/>
<dbReference type="GO" id="GO:0008270">
    <property type="term" value="F:zinc ion binding"/>
    <property type="evidence" value="ECO:0007669"/>
    <property type="project" value="UniProtKB-KW"/>
</dbReference>
<dbReference type="GO" id="GO:0048666">
    <property type="term" value="P:neuron development"/>
    <property type="evidence" value="ECO:0007669"/>
    <property type="project" value="UniProtKB-ARBA"/>
</dbReference>
<reference evidence="6" key="1">
    <citation type="submission" date="2020-11" db="EMBL/GenBank/DDBJ databases">
        <authorList>
            <person name="Tran Van P."/>
        </authorList>
    </citation>
    <scope>NUCLEOTIDE SEQUENCE</scope>
</reference>
<dbReference type="PROSITE" id="PS00028">
    <property type="entry name" value="ZINC_FINGER_C2H2_1"/>
    <property type="match status" value="1"/>
</dbReference>
<feature type="domain" description="BTB" evidence="4">
    <location>
        <begin position="164"/>
        <end position="229"/>
    </location>
</feature>
<dbReference type="InterPro" id="IPR011333">
    <property type="entry name" value="SKP1/BTB/POZ_sf"/>
</dbReference>
<dbReference type="GO" id="GO:0005634">
    <property type="term" value="C:nucleus"/>
    <property type="evidence" value="ECO:0007669"/>
    <property type="project" value="TreeGrafter"/>
</dbReference>
<dbReference type="GO" id="GO:0006357">
    <property type="term" value="P:regulation of transcription by RNA polymerase II"/>
    <property type="evidence" value="ECO:0007669"/>
    <property type="project" value="TreeGrafter"/>
</dbReference>
<dbReference type="SMART" id="SM00225">
    <property type="entry name" value="BTB"/>
    <property type="match status" value="1"/>
</dbReference>
<evidence type="ECO:0000259" key="5">
    <source>
        <dbReference type="PROSITE" id="PS50157"/>
    </source>
</evidence>
<dbReference type="Gene3D" id="3.30.160.60">
    <property type="entry name" value="Classic Zinc Finger"/>
    <property type="match status" value="1"/>
</dbReference>
<evidence type="ECO:0000256" key="3">
    <source>
        <dbReference type="SAM" id="MobiDB-lite"/>
    </source>
</evidence>
<organism evidence="6">
    <name type="scientific">Darwinula stevensoni</name>
    <dbReference type="NCBI Taxonomy" id="69355"/>
    <lineage>
        <taxon>Eukaryota</taxon>
        <taxon>Metazoa</taxon>
        <taxon>Ecdysozoa</taxon>
        <taxon>Arthropoda</taxon>
        <taxon>Crustacea</taxon>
        <taxon>Oligostraca</taxon>
        <taxon>Ostracoda</taxon>
        <taxon>Podocopa</taxon>
        <taxon>Podocopida</taxon>
        <taxon>Darwinulocopina</taxon>
        <taxon>Darwinuloidea</taxon>
        <taxon>Darwinulidae</taxon>
        <taxon>Darwinula</taxon>
    </lineage>
</organism>
<dbReference type="EMBL" id="LR901719">
    <property type="protein sequence ID" value="CAD7249258.1"/>
    <property type="molecule type" value="Genomic_DNA"/>
</dbReference>
<evidence type="ECO:0000256" key="1">
    <source>
        <dbReference type="ARBA" id="ARBA00023242"/>
    </source>
</evidence>
<feature type="domain" description="C2H2-type" evidence="5">
    <location>
        <begin position="98"/>
        <end position="126"/>
    </location>
</feature>
<dbReference type="Proteomes" id="UP000677054">
    <property type="component" value="Unassembled WGS sequence"/>
</dbReference>
<dbReference type="InterPro" id="IPR051095">
    <property type="entry name" value="Dros_DevTransReg"/>
</dbReference>
<evidence type="ECO:0000256" key="2">
    <source>
        <dbReference type="PROSITE-ProRule" id="PRU00042"/>
    </source>
</evidence>
<proteinExistence type="predicted"/>